<name>A0A0S4KJ13_BODSA</name>
<protein>
    <submittedName>
        <fullName evidence="2">Uncharacterized protein</fullName>
    </submittedName>
</protein>
<reference evidence="3" key="1">
    <citation type="submission" date="2015-09" db="EMBL/GenBank/DDBJ databases">
        <authorList>
            <consortium name="Pathogen Informatics"/>
        </authorList>
    </citation>
    <scope>NUCLEOTIDE SEQUENCE [LARGE SCALE GENOMIC DNA]</scope>
    <source>
        <strain evidence="3">Lake Konstanz</strain>
    </source>
</reference>
<evidence type="ECO:0000313" key="3">
    <source>
        <dbReference type="Proteomes" id="UP000051952"/>
    </source>
</evidence>
<gene>
    <name evidence="2" type="ORF">BSAL_21420</name>
</gene>
<dbReference type="Proteomes" id="UP000051952">
    <property type="component" value="Unassembled WGS sequence"/>
</dbReference>
<proteinExistence type="predicted"/>
<keyword evidence="3" id="KW-1185">Reference proteome</keyword>
<evidence type="ECO:0000256" key="1">
    <source>
        <dbReference type="SAM" id="MobiDB-lite"/>
    </source>
</evidence>
<feature type="region of interest" description="Disordered" evidence="1">
    <location>
        <begin position="1"/>
        <end position="34"/>
    </location>
</feature>
<accession>A0A0S4KJ13</accession>
<feature type="compositionally biased region" description="Polar residues" evidence="1">
    <location>
        <begin position="1"/>
        <end position="17"/>
    </location>
</feature>
<sequence length="258" mass="27301">MGNGCSSNSLSGATNDAVQPENRRTLTHSSTSEAPEILEDVVPLSTQCAALSGTNASSFCMKHNSVNDSAPSVSWEPRSTETTFAREDPGLASFEGHIDMSPLTTIIPPALSIQHAVTEEDIAPTTATNCSNAASPKTLHSPRIKHGPPKSLVVISAASAFHSVMPLFVDVTHHRHDLLEPVEVVELHLLGEGGSRGERRSGASSPSCSPKTPFQRRRMEAAMNGGGGDPLDSSGNSLGQVIQSMDVSQEMLHIPRCF</sequence>
<organism evidence="2 3">
    <name type="scientific">Bodo saltans</name>
    <name type="common">Flagellated protozoan</name>
    <dbReference type="NCBI Taxonomy" id="75058"/>
    <lineage>
        <taxon>Eukaryota</taxon>
        <taxon>Discoba</taxon>
        <taxon>Euglenozoa</taxon>
        <taxon>Kinetoplastea</taxon>
        <taxon>Metakinetoplastina</taxon>
        <taxon>Eubodonida</taxon>
        <taxon>Bodonidae</taxon>
        <taxon>Bodo</taxon>
    </lineage>
</organism>
<dbReference type="VEuPathDB" id="TriTrypDB:BSAL_21420"/>
<evidence type="ECO:0000313" key="2">
    <source>
        <dbReference type="EMBL" id="CUI14966.1"/>
    </source>
</evidence>
<feature type="region of interest" description="Disordered" evidence="1">
    <location>
        <begin position="193"/>
        <end position="214"/>
    </location>
</feature>
<dbReference type="EMBL" id="CYKH01001741">
    <property type="protein sequence ID" value="CUI14966.1"/>
    <property type="molecule type" value="Genomic_DNA"/>
</dbReference>
<dbReference type="AlphaFoldDB" id="A0A0S4KJ13"/>